<comment type="caution">
    <text evidence="1">The sequence shown here is derived from an EMBL/GenBank/DDBJ whole genome shotgun (WGS) entry which is preliminary data.</text>
</comment>
<dbReference type="EMBL" id="JABEND010000005">
    <property type="protein sequence ID" value="NNG36134.1"/>
    <property type="molecule type" value="Genomic_DNA"/>
</dbReference>
<name>A0A849A564_9ACTN</name>
<dbReference type="AlphaFoldDB" id="A0A849A564"/>
<evidence type="ECO:0000313" key="2">
    <source>
        <dbReference type="Proteomes" id="UP000562984"/>
    </source>
</evidence>
<protein>
    <recommendedName>
        <fullName evidence="3">DUF4352 domain-containing protein</fullName>
    </recommendedName>
</protein>
<reference evidence="1 2" key="1">
    <citation type="submission" date="2020-05" db="EMBL/GenBank/DDBJ databases">
        <title>Nakamurella sp. DB0629 isolated from air conditioner.</title>
        <authorList>
            <person name="Kim D.H."/>
            <person name="Kim D.-U."/>
        </authorList>
    </citation>
    <scope>NUCLEOTIDE SEQUENCE [LARGE SCALE GENOMIC DNA]</scope>
    <source>
        <strain evidence="1 2">DB0629</strain>
    </source>
</reference>
<sequence length="222" mass="23522">MVRHRAPTDRPWWRRLITPVVLVAALLGTLWLQQVQPGGDPFNKLTPEVQRAAFPASGAMGTWVRARTFDLRADAVTGSAQLAARANSATGPNSATRTSNGVFVVLTASIRAHDEPVSLIGWQLRDDSGRLFTPTDRWPQPAIGGAAQPGFVRTVAVVFEVPAGVSGLTLLASRAAPQTLRLDSQVQVRLPVTAATVTAWRASAAPVVPPPTRTVVAGQGDS</sequence>
<organism evidence="1 2">
    <name type="scientific">Nakamurella aerolata</name>
    <dbReference type="NCBI Taxonomy" id="1656892"/>
    <lineage>
        <taxon>Bacteria</taxon>
        <taxon>Bacillati</taxon>
        <taxon>Actinomycetota</taxon>
        <taxon>Actinomycetes</taxon>
        <taxon>Nakamurellales</taxon>
        <taxon>Nakamurellaceae</taxon>
        <taxon>Nakamurella</taxon>
    </lineage>
</organism>
<dbReference type="RefSeq" id="WP_171199818.1">
    <property type="nucleotide sequence ID" value="NZ_JABEND010000005.1"/>
</dbReference>
<gene>
    <name evidence="1" type="ORF">HKD39_10480</name>
</gene>
<evidence type="ECO:0008006" key="3">
    <source>
        <dbReference type="Google" id="ProtNLM"/>
    </source>
</evidence>
<proteinExistence type="predicted"/>
<accession>A0A849A564</accession>
<evidence type="ECO:0000313" key="1">
    <source>
        <dbReference type="EMBL" id="NNG36134.1"/>
    </source>
</evidence>
<dbReference type="Proteomes" id="UP000562984">
    <property type="component" value="Unassembled WGS sequence"/>
</dbReference>
<keyword evidence="2" id="KW-1185">Reference proteome</keyword>